<dbReference type="Proteomes" id="UP000190675">
    <property type="component" value="Chromosome I"/>
</dbReference>
<organism evidence="7 8">
    <name type="scientific">Bradyrhizobium erythrophlei</name>
    <dbReference type="NCBI Taxonomy" id="1437360"/>
    <lineage>
        <taxon>Bacteria</taxon>
        <taxon>Pseudomonadati</taxon>
        <taxon>Pseudomonadota</taxon>
        <taxon>Alphaproteobacteria</taxon>
        <taxon>Hyphomicrobiales</taxon>
        <taxon>Nitrobacteraceae</taxon>
        <taxon>Bradyrhizobium</taxon>
    </lineage>
</organism>
<dbReference type="Pfam" id="PF00753">
    <property type="entry name" value="Lactamase_B"/>
    <property type="match status" value="1"/>
</dbReference>
<dbReference type="SMART" id="SM00849">
    <property type="entry name" value="Lactamase_B"/>
    <property type="match status" value="1"/>
</dbReference>
<feature type="chain" id="PRO_5012093120" evidence="5">
    <location>
        <begin position="34"/>
        <end position="334"/>
    </location>
</feature>
<dbReference type="CDD" id="cd07720">
    <property type="entry name" value="OPHC2-like_MBL-fold"/>
    <property type="match status" value="1"/>
</dbReference>
<gene>
    <name evidence="7" type="ORF">SAMN05444169_6828</name>
</gene>
<evidence type="ECO:0000259" key="6">
    <source>
        <dbReference type="SMART" id="SM00849"/>
    </source>
</evidence>
<evidence type="ECO:0000256" key="5">
    <source>
        <dbReference type="SAM" id="SignalP"/>
    </source>
</evidence>
<dbReference type="PANTHER" id="PTHR42978">
    <property type="entry name" value="QUORUM-QUENCHING LACTONASE YTNP-RELATED-RELATED"/>
    <property type="match status" value="1"/>
</dbReference>
<sequence length="334" mass="35710">MIDLNRRQLLAGAAAAGAATALTSSFAASPARAAVPPAGAQAPGFYRYKVGSYECTSINDGARSFPLPDTFVTNVKKDEALAAAEASYMPQGMVTVPFNPQLINTGSKLVLIDTGNGIANLEPTKGAVGRTLQNLAAAGADPKSIDIVLLSHLHPDHTNGIRAADGSMAFPNAEIMVPAVEWKFWMSDENAAKAESNTMMKNYFANVKKTFAGIESKVTQYEWGKEVAPGITSIATPGHTPGHTSFAVASGNSKVLIQSDVTNIPEFFLRNPDWHVVYDTDPDLAQATRHKFYDMAAAEKAMVVGFHFTFPSIGHVEKDGAKYRLVPIAWNPVI</sequence>
<evidence type="ECO:0000256" key="3">
    <source>
        <dbReference type="ARBA" id="ARBA00022801"/>
    </source>
</evidence>
<keyword evidence="3" id="KW-0378">Hydrolase</keyword>
<dbReference type="SUPFAM" id="SSF56281">
    <property type="entry name" value="Metallo-hydrolase/oxidoreductase"/>
    <property type="match status" value="1"/>
</dbReference>
<dbReference type="InterPro" id="IPR001279">
    <property type="entry name" value="Metallo-B-lactamas"/>
</dbReference>
<dbReference type="GO" id="GO:0016787">
    <property type="term" value="F:hydrolase activity"/>
    <property type="evidence" value="ECO:0007669"/>
    <property type="project" value="UniProtKB-KW"/>
</dbReference>
<dbReference type="InterPro" id="IPR036866">
    <property type="entry name" value="RibonucZ/Hydroxyglut_hydro"/>
</dbReference>
<dbReference type="GO" id="GO:0046872">
    <property type="term" value="F:metal ion binding"/>
    <property type="evidence" value="ECO:0007669"/>
    <property type="project" value="UniProtKB-KW"/>
</dbReference>
<dbReference type="OrthoDB" id="9773738at2"/>
<dbReference type="PANTHER" id="PTHR42978:SF6">
    <property type="entry name" value="QUORUM-QUENCHING LACTONASE YTNP-RELATED"/>
    <property type="match status" value="1"/>
</dbReference>
<evidence type="ECO:0000313" key="7">
    <source>
        <dbReference type="EMBL" id="SHH31081.1"/>
    </source>
</evidence>
<dbReference type="EMBL" id="LT670818">
    <property type="protein sequence ID" value="SHH31081.1"/>
    <property type="molecule type" value="Genomic_DNA"/>
</dbReference>
<accession>A0A1M5RY12</accession>
<keyword evidence="5" id="KW-0732">Signal</keyword>
<protein>
    <submittedName>
        <fullName evidence="7">Glyoxylase, beta-lactamase superfamily II</fullName>
    </submittedName>
</protein>
<keyword evidence="2" id="KW-0479">Metal-binding</keyword>
<proteinExistence type="inferred from homology"/>
<dbReference type="InterPro" id="IPR051013">
    <property type="entry name" value="MBL_superfamily_lactonases"/>
</dbReference>
<dbReference type="InterPro" id="IPR006311">
    <property type="entry name" value="TAT_signal"/>
</dbReference>
<evidence type="ECO:0000313" key="8">
    <source>
        <dbReference type="Proteomes" id="UP000190675"/>
    </source>
</evidence>
<feature type="domain" description="Metallo-beta-lactamase" evidence="6">
    <location>
        <begin position="97"/>
        <end position="307"/>
    </location>
</feature>
<dbReference type="Gene3D" id="3.60.15.10">
    <property type="entry name" value="Ribonuclease Z/Hydroxyacylglutathione hydrolase-like"/>
    <property type="match status" value="1"/>
</dbReference>
<comment type="similarity">
    <text evidence="1">Belongs to the metallo-beta-lactamase superfamily.</text>
</comment>
<name>A0A1M5RY12_9BRAD</name>
<keyword evidence="4" id="KW-0862">Zinc</keyword>
<evidence type="ECO:0000256" key="1">
    <source>
        <dbReference type="ARBA" id="ARBA00007749"/>
    </source>
</evidence>
<reference evidence="7 8" key="1">
    <citation type="submission" date="2016-11" db="EMBL/GenBank/DDBJ databases">
        <authorList>
            <person name="Jaros S."/>
            <person name="Januszkiewicz K."/>
            <person name="Wedrychowicz H."/>
        </authorList>
    </citation>
    <scope>NUCLEOTIDE SEQUENCE [LARGE SCALE GENOMIC DNA]</scope>
    <source>
        <strain evidence="7 8">GAS242</strain>
    </source>
</reference>
<evidence type="ECO:0000256" key="2">
    <source>
        <dbReference type="ARBA" id="ARBA00022723"/>
    </source>
</evidence>
<evidence type="ECO:0000256" key="4">
    <source>
        <dbReference type="ARBA" id="ARBA00022833"/>
    </source>
</evidence>
<dbReference type="RefSeq" id="WP_079574092.1">
    <property type="nucleotide sequence ID" value="NZ_LT670818.1"/>
</dbReference>
<dbReference type="AlphaFoldDB" id="A0A1M5RY12"/>
<dbReference type="PROSITE" id="PS51318">
    <property type="entry name" value="TAT"/>
    <property type="match status" value="1"/>
</dbReference>
<feature type="signal peptide" evidence="5">
    <location>
        <begin position="1"/>
        <end position="33"/>
    </location>
</feature>